<accession>A0A164VVM6</accession>
<dbReference type="InterPro" id="IPR018392">
    <property type="entry name" value="LysM"/>
</dbReference>
<dbReference type="Proteomes" id="UP000665181">
    <property type="component" value="Unassembled WGS sequence"/>
</dbReference>
<dbReference type="InterPro" id="IPR001223">
    <property type="entry name" value="Glyco_hydro18_cat"/>
</dbReference>
<name>A0A164VVM6_BACIU</name>
<evidence type="ECO:0000313" key="6">
    <source>
        <dbReference type="Proteomes" id="UP000665181"/>
    </source>
</evidence>
<dbReference type="SMART" id="SM00257">
    <property type="entry name" value="LysM"/>
    <property type="match status" value="2"/>
</dbReference>
<dbReference type="InterPro" id="IPR017853">
    <property type="entry name" value="GH"/>
</dbReference>
<dbReference type="Gene3D" id="3.20.20.80">
    <property type="entry name" value="Glycosidases"/>
    <property type="match status" value="1"/>
</dbReference>
<dbReference type="InterPro" id="IPR051887">
    <property type="entry name" value="GH18_Domain-Containing"/>
</dbReference>
<feature type="domain" description="LysM" evidence="3">
    <location>
        <begin position="2"/>
        <end position="45"/>
    </location>
</feature>
<dbReference type="Gene3D" id="3.10.350.10">
    <property type="entry name" value="LysM domain"/>
    <property type="match status" value="2"/>
</dbReference>
<dbReference type="RefSeq" id="WP_003234126.1">
    <property type="nucleotide sequence ID" value="NZ_AP024621.1"/>
</dbReference>
<evidence type="ECO:0000256" key="1">
    <source>
        <dbReference type="ARBA" id="ARBA00022801"/>
    </source>
</evidence>
<dbReference type="AlphaFoldDB" id="A0A164VVM6"/>
<keyword evidence="1 5" id="KW-0378">Hydrolase</keyword>
<evidence type="ECO:0000259" key="4">
    <source>
        <dbReference type="PROSITE" id="PS51910"/>
    </source>
</evidence>
<proteinExistence type="predicted"/>
<dbReference type="SMART" id="SM00636">
    <property type="entry name" value="Glyco_18"/>
    <property type="match status" value="1"/>
</dbReference>
<dbReference type="SUPFAM" id="SSF51445">
    <property type="entry name" value="(Trans)glycosidases"/>
    <property type="match status" value="1"/>
</dbReference>
<sequence length="420" mass="46864">MFIHIVGPGDSLFSIGRRYGASVDQIRGVNGLDETNIVPGQALLIPLYVYTVQPRDTLTAIAAKAFVPLERLRAANPGISPNALQAGAKITIPSISNYIAGTLSFYVLRNPDLDRELINDYAPYSSSISIFEYHIAPNGDIANQLNDAAAIETTWQRRVTPLATITNLTSGGFSTEIVHQVLNNPTARTNLVNNIYDLVSTRGYGGVTIDFEQVSAADRDLFTGFLRQLRDRLQAGGYVLTIAVPAKTSDNIPWLRGYDYGGIGAVVNYMFIMAYDWHHAGSEPGPVAPITEIRRTIEFTIAQVPSRKIIIGVPLYGYDWIIPYQPGTVASAISNQNAIERAMRYQAPIQYSAEYQSPFFRYSDQQGRTHEVWFEDVRSMSRKMQIVREYRLQAIGAWQLTLGFTPGPWLLRKFFTIRKV</sequence>
<organism evidence="5 6">
    <name type="scientific">Bacillus subtilis</name>
    <dbReference type="NCBI Taxonomy" id="1423"/>
    <lineage>
        <taxon>Bacteria</taxon>
        <taxon>Bacillati</taxon>
        <taxon>Bacillota</taxon>
        <taxon>Bacilli</taxon>
        <taxon>Bacillales</taxon>
        <taxon>Bacillaceae</taxon>
        <taxon>Bacillus</taxon>
    </lineage>
</organism>
<dbReference type="GO" id="GO:0009313">
    <property type="term" value="P:oligosaccharide catabolic process"/>
    <property type="evidence" value="ECO:0007669"/>
    <property type="project" value="TreeGrafter"/>
</dbReference>
<dbReference type="InterPro" id="IPR041704">
    <property type="entry name" value="CFLE_GH18"/>
</dbReference>
<gene>
    <name evidence="5" type="ORF">J5227_22670</name>
</gene>
<reference evidence="5" key="1">
    <citation type="submission" date="2021-03" db="EMBL/GenBank/DDBJ databases">
        <title>Isolation of Bacillus subtilis from fermented food sample.</title>
        <authorList>
            <person name="Lakshmanan V."/>
            <person name="Athira K."/>
            <person name="Rajagopal K."/>
        </authorList>
    </citation>
    <scope>NUCLEOTIDE SEQUENCE</scope>
    <source>
        <strain evidence="5">S1</strain>
    </source>
</reference>
<dbReference type="Gene3D" id="3.10.50.10">
    <property type="match status" value="1"/>
</dbReference>
<evidence type="ECO:0000313" key="5">
    <source>
        <dbReference type="EMBL" id="MBO3797036.1"/>
    </source>
</evidence>
<dbReference type="PANTHER" id="PTHR46290:SF1">
    <property type="entry name" value="DI-N-ACETYLCHITOBIASE"/>
    <property type="match status" value="1"/>
</dbReference>
<dbReference type="CDD" id="cd02874">
    <property type="entry name" value="GH18_CFLE_spore_hydrolase"/>
    <property type="match status" value="1"/>
</dbReference>
<dbReference type="PROSITE" id="PS51782">
    <property type="entry name" value="LYSM"/>
    <property type="match status" value="2"/>
</dbReference>
<dbReference type="Pfam" id="PF01476">
    <property type="entry name" value="LysM"/>
    <property type="match status" value="2"/>
</dbReference>
<dbReference type="InterPro" id="IPR029070">
    <property type="entry name" value="Chitinase_insertion_sf"/>
</dbReference>
<dbReference type="PANTHER" id="PTHR46290">
    <property type="entry name" value="DI-N-ACETYLCHITOBIASE"/>
    <property type="match status" value="1"/>
</dbReference>
<dbReference type="InterPro" id="IPR036779">
    <property type="entry name" value="LysM_dom_sf"/>
</dbReference>
<keyword evidence="2" id="KW-0326">Glycosidase</keyword>
<dbReference type="InterPro" id="IPR011583">
    <property type="entry name" value="Chitinase_II/V-like_cat"/>
</dbReference>
<dbReference type="GO" id="GO:0016798">
    <property type="term" value="F:hydrolase activity, acting on glycosyl bonds"/>
    <property type="evidence" value="ECO:0007669"/>
    <property type="project" value="UniProtKB-KW"/>
</dbReference>
<dbReference type="CDD" id="cd00118">
    <property type="entry name" value="LysM"/>
    <property type="match status" value="2"/>
</dbReference>
<dbReference type="SUPFAM" id="SSF54106">
    <property type="entry name" value="LysM domain"/>
    <property type="match status" value="2"/>
</dbReference>
<dbReference type="PROSITE" id="PS51910">
    <property type="entry name" value="GH18_2"/>
    <property type="match status" value="1"/>
</dbReference>
<comment type="caution">
    <text evidence="5">The sequence shown here is derived from an EMBL/GenBank/DDBJ whole genome shotgun (WGS) entry which is preliminary data.</text>
</comment>
<dbReference type="SMR" id="A0A164VVM6"/>
<feature type="domain" description="GH18" evidence="4">
    <location>
        <begin position="100"/>
        <end position="420"/>
    </location>
</feature>
<dbReference type="GO" id="GO:0008061">
    <property type="term" value="F:chitin binding"/>
    <property type="evidence" value="ECO:0007669"/>
    <property type="project" value="InterPro"/>
</dbReference>
<evidence type="ECO:0000256" key="2">
    <source>
        <dbReference type="ARBA" id="ARBA00023295"/>
    </source>
</evidence>
<protein>
    <submittedName>
        <fullName evidence="5">Glycoside hydrolase family 18 protein</fullName>
    </submittedName>
</protein>
<dbReference type="Pfam" id="PF00704">
    <property type="entry name" value="Glyco_hydro_18"/>
    <property type="match status" value="1"/>
</dbReference>
<feature type="domain" description="LysM" evidence="3">
    <location>
        <begin position="48"/>
        <end position="92"/>
    </location>
</feature>
<evidence type="ECO:0000259" key="3">
    <source>
        <dbReference type="PROSITE" id="PS51782"/>
    </source>
</evidence>
<dbReference type="EMBL" id="JAGFPW010000041">
    <property type="protein sequence ID" value="MBO3797036.1"/>
    <property type="molecule type" value="Genomic_DNA"/>
</dbReference>